<dbReference type="InterPro" id="IPR039867">
    <property type="entry name" value="Furry/Tao3/Mor2"/>
</dbReference>
<evidence type="ECO:0000256" key="1">
    <source>
        <dbReference type="SAM" id="MobiDB-lite"/>
    </source>
</evidence>
<feature type="region of interest" description="Disordered" evidence="1">
    <location>
        <begin position="2744"/>
        <end position="2787"/>
    </location>
</feature>
<organism evidence="6 7">
    <name type="scientific">Nicrophorus vespilloides</name>
    <name type="common">Boreal carrion beetle</name>
    <dbReference type="NCBI Taxonomy" id="110193"/>
    <lineage>
        <taxon>Eukaryota</taxon>
        <taxon>Metazoa</taxon>
        <taxon>Ecdysozoa</taxon>
        <taxon>Arthropoda</taxon>
        <taxon>Hexapoda</taxon>
        <taxon>Insecta</taxon>
        <taxon>Pterygota</taxon>
        <taxon>Neoptera</taxon>
        <taxon>Endopterygota</taxon>
        <taxon>Coleoptera</taxon>
        <taxon>Polyphaga</taxon>
        <taxon>Staphyliniformia</taxon>
        <taxon>Silphidae</taxon>
        <taxon>Nicrophorinae</taxon>
        <taxon>Nicrophorus</taxon>
    </lineage>
</organism>
<evidence type="ECO:0000259" key="3">
    <source>
        <dbReference type="Pfam" id="PF14225"/>
    </source>
</evidence>
<dbReference type="InterPro" id="IPR025481">
    <property type="entry name" value="Cell_Morphogen_C"/>
</dbReference>
<dbReference type="Pfam" id="PF19421">
    <property type="entry name" value="Fry_C"/>
    <property type="match status" value="2"/>
</dbReference>
<feature type="region of interest" description="Disordered" evidence="1">
    <location>
        <begin position="1"/>
        <end position="123"/>
    </location>
</feature>
<dbReference type="InterPro" id="IPR025614">
    <property type="entry name" value="Cell_morpho_N"/>
</dbReference>
<proteinExistence type="predicted"/>
<feature type="domain" description="Protein furry C-terminal" evidence="5">
    <location>
        <begin position="2512"/>
        <end position="2734"/>
    </location>
</feature>
<feature type="compositionally biased region" description="Low complexity" evidence="1">
    <location>
        <begin position="34"/>
        <end position="49"/>
    </location>
</feature>
<evidence type="ECO:0000259" key="2">
    <source>
        <dbReference type="Pfam" id="PF14222"/>
    </source>
</evidence>
<feature type="compositionally biased region" description="Basic and acidic residues" evidence="1">
    <location>
        <begin position="1"/>
        <end position="10"/>
    </location>
</feature>
<feature type="region of interest" description="Disordered" evidence="1">
    <location>
        <begin position="2623"/>
        <end position="2647"/>
    </location>
</feature>
<feature type="compositionally biased region" description="Basic and acidic residues" evidence="1">
    <location>
        <begin position="804"/>
        <end position="818"/>
    </location>
</feature>
<dbReference type="SUPFAM" id="SSF48371">
    <property type="entry name" value="ARM repeat"/>
    <property type="match status" value="2"/>
</dbReference>
<gene>
    <name evidence="7" type="primary">LOC108565263</name>
</gene>
<feature type="region of interest" description="Disordered" evidence="1">
    <location>
        <begin position="3008"/>
        <end position="3032"/>
    </location>
</feature>
<feature type="domain" description="Cell morphogenesis protein N-terminal" evidence="2">
    <location>
        <begin position="242"/>
        <end position="773"/>
    </location>
</feature>
<accession>A0ABM1MZW0</accession>
<dbReference type="Pfam" id="PF14228">
    <property type="entry name" value="MOR2-PAG1_mid"/>
    <property type="match status" value="4"/>
</dbReference>
<feature type="compositionally biased region" description="Low complexity" evidence="1">
    <location>
        <begin position="3013"/>
        <end position="3032"/>
    </location>
</feature>
<feature type="region of interest" description="Disordered" evidence="1">
    <location>
        <begin position="781"/>
        <end position="818"/>
    </location>
</feature>
<dbReference type="PANTHER" id="PTHR12295">
    <property type="entry name" value="FURRY-RELATED"/>
    <property type="match status" value="1"/>
</dbReference>
<dbReference type="Pfam" id="PF14222">
    <property type="entry name" value="MOR2-PAG1_N"/>
    <property type="match status" value="1"/>
</dbReference>
<feature type="domain" description="Cell morphogenesis central region" evidence="4">
    <location>
        <begin position="1791"/>
        <end position="1854"/>
    </location>
</feature>
<dbReference type="PANTHER" id="PTHR12295:SF30">
    <property type="entry name" value="PROTEIN FURRY"/>
    <property type="match status" value="1"/>
</dbReference>
<feature type="compositionally biased region" description="Polar residues" evidence="1">
    <location>
        <begin position="2744"/>
        <end position="2762"/>
    </location>
</feature>
<feature type="domain" description="Cell morphogenesis protein C-terminal" evidence="3">
    <location>
        <begin position="2227"/>
        <end position="2479"/>
    </location>
</feature>
<evidence type="ECO:0000259" key="4">
    <source>
        <dbReference type="Pfam" id="PF14228"/>
    </source>
</evidence>
<feature type="domain" description="Cell morphogenesis central region" evidence="4">
    <location>
        <begin position="1360"/>
        <end position="1633"/>
    </location>
</feature>
<dbReference type="InterPro" id="IPR029473">
    <property type="entry name" value="MOR2-PAG1_mid"/>
</dbReference>
<reference evidence="7" key="1">
    <citation type="submission" date="2025-08" db="UniProtKB">
        <authorList>
            <consortium name="RefSeq"/>
        </authorList>
    </citation>
    <scope>IDENTIFICATION</scope>
    <source>
        <tissue evidence="7">Whole Larva</tissue>
    </source>
</reference>
<feature type="compositionally biased region" description="Polar residues" evidence="1">
    <location>
        <begin position="1718"/>
        <end position="1735"/>
    </location>
</feature>
<protein>
    <submittedName>
        <fullName evidence="7">Protein furry isoform X1</fullName>
    </submittedName>
</protein>
<evidence type="ECO:0000313" key="6">
    <source>
        <dbReference type="Proteomes" id="UP000695000"/>
    </source>
</evidence>
<evidence type="ECO:0000313" key="7">
    <source>
        <dbReference type="RefSeq" id="XP_017780110.1"/>
    </source>
</evidence>
<feature type="domain" description="Cell morphogenesis central region" evidence="4">
    <location>
        <begin position="1101"/>
        <end position="1274"/>
    </location>
</feature>
<name>A0ABM1MZW0_NICVS</name>
<feature type="domain" description="Cell morphogenesis central region" evidence="4">
    <location>
        <begin position="1968"/>
        <end position="2067"/>
    </location>
</feature>
<dbReference type="RefSeq" id="XP_017780110.1">
    <property type="nucleotide sequence ID" value="XM_017924621.1"/>
</dbReference>
<feature type="compositionally biased region" description="Polar residues" evidence="1">
    <location>
        <begin position="2623"/>
        <end position="2641"/>
    </location>
</feature>
<feature type="compositionally biased region" description="Low complexity" evidence="1">
    <location>
        <begin position="62"/>
        <end position="78"/>
    </location>
</feature>
<dbReference type="InterPro" id="IPR045842">
    <property type="entry name" value="Fry_C"/>
</dbReference>
<sequence length="3139" mass="350903">MADTGNEHPTQDNISDTALSAHDSDVESSHSVCSGSDTHSGHTSLSGTTEKGSISGPIVHISSTSSEGGTSTTLLATANSPEPDARYSMLSTTSTSASSNRGTLLPWGATKERSPHPSVGPSIDMDIRPGEFVMRTLFADFTLQAERKIESVIYDHHDKLLSRVLQRGEDPLFDQLLSSFGSVAEHCLPSLLRALFSWYQRQITEVANAEQKKVEKGKSIIYMVSGNTTETVERSESNIQQERRDLAVEFLFCLVLIEVLKQLSFHPGHEDLVQYIESIAFKHFKYREGIQSSPNSANIHMIADLYAEVIGALAQSRFMSVRTRFMAELKELRSKDPSPHTTQSIISLLMGMKFFRVKMVPIEEFEASFQFMQECAQYFLDVKDKDIKHALAGLFVEILVPVAATVKNEVNVPCLKNFVEMLYAQTLDASTKSKHRLALFPLITCLLCVSQKQFFLQNWHYFLAMCLSHLKNKDPKMCRVALESLYRLLWVYMIRIKCESNSATLSRLQSIVNSLFPKGSKAVVPRDTPLNIFVKIIQFIAQERLDFAMREIVFDLLSVGRNIKIILTPERMSIGLRAFLVVADSLQQKEGEPPMPRSMGVLPSGNTLRVRKTFLNKMLTDDTARSIGMSSYFPHVRRVFVDILRALDAQYGRPLMMTSTQNVNKEPDEMITGERKPRIDLFRTCVAAVPRLIPDGMSGVELVDLLSRLTVHMDEELRGLAFQSLQTLVMDFPDWRQDVIWGFTQFMAKEVLDTFPQLVDSGVRMLLSLLSAWKNALSSPGGNMSTSMRLGKEPAAATETTKSATRDPKATKRTDNAKPEPLSSVLHLVEAFALVMLCTYRLVPRKLSVHILRDIKTLQKLLNCTEEMAILDVIDQCLPQVVEKVIPFLPASEKTLVQSVASIDLQWLVERNTCIWTAGLHEDANLKSGSNTVNFNDPWSLLLFGFLERDRILGFCPTAVAHSWPLVFYRLNALYPVIDPTPVNDNRASLLRSSAAIKKPVNERDAYIHVWKNYITFAFRVVPPVPSPIVRCASPDLSLSSLEGVVETSDLSTSLENLVQAQGLVSTGRFTLPLSAIRRQHKRTSSSPDSLNAERNDTKCTGVTASPAALYKLIVPLLRCEFVDVRDAAVMALGNVNSDALKDLMEELVVYIREAVDRKQENVRRRRRRDALRIQLIKVLELIAQYGTFSVSSFVLDRNTLHPTFVEYMEGARIYLESETDKNTSTVKEIVSHFCSFIRKMIKSFSLDTCQTLLKRDLRKKLFSLFSCWSGKYGAPIRTASTPDVEPSPKKCTDLHFSALQAMSALLCCGPCFDPQKLTEDGNLYKWLDVMLDSNEEKVYNLGRETVVLLLECNPDSDPLLDWTVHRCYTGTQAVADGCFLAFATIFSAKEYPCDHYTAVINVTLMNTGCPRPVVRDTALQLLQILDKRFFGTVGPLAEGDLAEGDKGRSTLDTVLATTYCRSQIHLSSQLSHLHPELTMPMFSEITYRFQTARPEVRQLLLQYLLPWLHNMELVDPNVPPTNSIIYYQFYANEGKSGRRKEGWGSAEATEMVLNNIFYITAKFGDNHPDEMERVWATLCNSWPNNMKVIIRYLIIISGMAPNELLPYAKRVILYLARVAHIRLLDEMMFELQTVETLNCLIERTETPPFYRLTVMRKASSHSDGAGGVVGQADFCSRIDLGVEKGTIHTKRHSGEDPTKCGTPKAEQAMKAMPDYNSPKNRQNLSEDICTPTTDENSEDLFSLSRPVAPSDKYDISIPPPHPLPMPEYGGFFAPLTEYLPDSSMPISGFHRCNVAVMLLCDVVVDGVEFDWTIHVPLMLHILFLGLDHTRSLVHQHCKQLLLNLLIVLAQHNDHLSVAHILMNSKTNMLGLGLPIPNLPVVKHTFTERHPAFDSYLQGPTMTLNANVEPASANEAQSNNTNNTVCDSIGGDVKKEATTVPPVIVTGEDNSLWTGPEIGPNMPIQDVIKSLIDFLATRQNLPLWPYEDITAKVWQVRSADQIDVFLQHVLRVFQDSVRNAHISERWAQTALQLGLSCSSRHYAGRSLQIYRALRVPITSRMLSDILSRLVETVAEHGEDMQGYVTELLLTLESAVEYLESDFRPLDFTRDFFKSTPNLNNKESLIISKRSPNSAGIGGADIAPSFSYLNQSGHTRSTSYSVSYCPRKSTGSPASDGKDIRCRTGSEVENRAGSNQKFCSNLSRSRSAQSLKMLGDSATQDDKMTILAQLFWLSVSLLESDYEHEFLLALRLLARVMHRLPLDRPDARDKVEKLQAQLRWNSFPGVHALLLKGCTHPNIYEPVVALLSQFTPLLDFVVVDPSQSIAFPMNVIALLPYMLLNYEDANELCIRSAENIAQVSIEKSKKLENLGTVMNLYSRRTFSKESFQWTKCVIKYLYDTYAHLSLNMLTFLVEVLEKGPTNLQLPVLNILHCMLHYVDLASAAAQPINADLLRVIAKYIEGAHWKESLKILKLVVTRSSSLVAPPTSIHHWETVTTSVPHPSFSEIDVFTRKELPGRTMDFTYDLSQTPVICRRLIKVATTDEAKLELPDLDPSVNSVASPRRSCSLSPADTGLLSCWKRPWMAQGRVRECLVNLLTTCGQRVGLPKSPSVIFSQNSDILERQSSMASSTEEVSAGNNDLSGGSRRDDATADFGVFKDFDFLEYESESIEGESTDNFNWGVRRRHLCEVEEEGGSVLRQLEDLLSEQTPVLTIRKRVVAEESSDDEIGSESPLDEIVVVPEFESSSNAGSTKFPPSSLNLTRTRQDSSARSDTSGSSAGDLGDVTPCNTSPNMSTLINMRPITRSDTLDTWTSYLQTDLTQTSANTLLLFHQLQKLIKSVSKSAISITTEACDHLGKANEGATVKLINSRLSAFIDIVTNRILPIHFIWFNSAALNSTKLSESLRYGMLEVQEHLEMFCEKREQTIMYSNAVKSLLKLSVQSANNRHEDYLLDLGKALYKLHFQLLLLIEAGNKMITTLTNTLKTSQFHDVTSEVLVVLNALNTAIEDTEADGGTPTPASSSTVSSPSPGSADDLETALYELVAAEKWSASLSFLKHNRGHLCSEGNMDLEDDVVLILNIYCKKLVQEKSDCFVITNQDGDLGDVFLRLFQVSAAVSDLENVLKDRDQSDTSIASHSKD</sequence>
<dbReference type="InterPro" id="IPR016024">
    <property type="entry name" value="ARM-type_fold"/>
</dbReference>
<feature type="compositionally biased region" description="Low complexity" evidence="1">
    <location>
        <begin position="2770"/>
        <end position="2780"/>
    </location>
</feature>
<feature type="region of interest" description="Disordered" evidence="1">
    <location>
        <begin position="1714"/>
        <end position="1740"/>
    </location>
</feature>
<dbReference type="GeneID" id="108565263"/>
<dbReference type="Pfam" id="PF14225">
    <property type="entry name" value="MOR2-PAG1_C"/>
    <property type="match status" value="1"/>
</dbReference>
<feature type="domain" description="Protein furry C-terminal" evidence="5">
    <location>
        <begin position="2786"/>
        <end position="3118"/>
    </location>
</feature>
<evidence type="ECO:0000259" key="5">
    <source>
        <dbReference type="Pfam" id="PF19421"/>
    </source>
</evidence>
<dbReference type="Proteomes" id="UP000695000">
    <property type="component" value="Unplaced"/>
</dbReference>
<feature type="region of interest" description="Disordered" evidence="1">
    <location>
        <begin position="2155"/>
        <end position="2178"/>
    </location>
</feature>
<keyword evidence="6" id="KW-1185">Reference proteome</keyword>